<dbReference type="EMBL" id="WACR01000001">
    <property type="protein sequence ID" value="KAB1065984.1"/>
    <property type="molecule type" value="Genomic_DNA"/>
</dbReference>
<accession>A0A6N6M7V9</accession>
<comment type="caution">
    <text evidence="1">The sequence shown here is derived from an EMBL/GenBank/DDBJ whole genome shotgun (WGS) entry which is preliminary data.</text>
</comment>
<dbReference type="Proteomes" id="UP000435357">
    <property type="component" value="Unassembled WGS sequence"/>
</dbReference>
<evidence type="ECO:0000313" key="2">
    <source>
        <dbReference type="Proteomes" id="UP000435357"/>
    </source>
</evidence>
<evidence type="ECO:0000313" key="1">
    <source>
        <dbReference type="EMBL" id="KAB1065984.1"/>
    </source>
</evidence>
<name>A0A6N6M7V9_9FLAO</name>
<dbReference type="OrthoDB" id="9765957at2"/>
<sequence>MKHNLTLVLFSLSLLLHSCFSGTPECDDISSNDVKGALYVHIIDHFDRTKLKLQDSLKIYFREAVLEPYYEELIQSKEFDWRESMKRHIEKNGEITDSNRLKLNIETWKNNAEFRVQDSLDVLRSELDAVHTVRPRNSSHRIVDSLKEEYKKLYYASLKRLDSIVSLRSDSVNLIIDNKLNITSEPEMIWEDSEDGLTTFICGCETQYELDGEKGEINYSVTRRDWDTKRYREVYSSTFSFEFINEESWEYVISGSDQNE</sequence>
<proteinExistence type="predicted"/>
<organism evidence="1 2">
    <name type="scientific">Salibacter halophilus</name>
    <dbReference type="NCBI Taxonomy" id="1803916"/>
    <lineage>
        <taxon>Bacteria</taxon>
        <taxon>Pseudomonadati</taxon>
        <taxon>Bacteroidota</taxon>
        <taxon>Flavobacteriia</taxon>
        <taxon>Flavobacteriales</taxon>
        <taxon>Salibacteraceae</taxon>
        <taxon>Salibacter</taxon>
    </lineage>
</organism>
<reference evidence="1 2" key="1">
    <citation type="submission" date="2019-09" db="EMBL/GenBank/DDBJ databases">
        <title>Genomes of Cryomorphaceae.</title>
        <authorList>
            <person name="Bowman J.P."/>
        </authorList>
    </citation>
    <scope>NUCLEOTIDE SEQUENCE [LARGE SCALE GENOMIC DNA]</scope>
    <source>
        <strain evidence="1 2">KCTC 52047</strain>
    </source>
</reference>
<gene>
    <name evidence="1" type="ORF">F3059_00490</name>
</gene>
<keyword evidence="2" id="KW-1185">Reference proteome</keyword>
<protein>
    <submittedName>
        <fullName evidence="1">Uncharacterized protein</fullName>
    </submittedName>
</protein>
<dbReference type="AlphaFoldDB" id="A0A6N6M7V9"/>
<dbReference type="RefSeq" id="WP_151165972.1">
    <property type="nucleotide sequence ID" value="NZ_WACR01000001.1"/>
</dbReference>